<dbReference type="EMBL" id="CP075567">
    <property type="protein sequence ID" value="UFQ02494.1"/>
    <property type="molecule type" value="Genomic_DNA"/>
</dbReference>
<dbReference type="Proteomes" id="UP001162907">
    <property type="component" value="Chromosome"/>
</dbReference>
<proteinExistence type="predicted"/>
<protein>
    <recommendedName>
        <fullName evidence="3">DUF3077 domain-containing protein</fullName>
    </recommendedName>
</protein>
<evidence type="ECO:0000313" key="1">
    <source>
        <dbReference type="EMBL" id="UFQ02494.1"/>
    </source>
</evidence>
<gene>
    <name evidence="1" type="ORF">KJY40_12635</name>
</gene>
<keyword evidence="2" id="KW-1185">Reference proteome</keyword>
<dbReference type="RefSeq" id="WP_230737212.1">
    <property type="nucleotide sequence ID" value="NZ_CP075567.1"/>
</dbReference>
<organism evidence="1 2">
    <name type="scientific">Pseudomonas fitomaticsae</name>
    <dbReference type="NCBI Taxonomy" id="2837969"/>
    <lineage>
        <taxon>Bacteria</taxon>
        <taxon>Pseudomonadati</taxon>
        <taxon>Pseudomonadota</taxon>
        <taxon>Gammaproteobacteria</taxon>
        <taxon>Pseudomonadales</taxon>
        <taxon>Pseudomonadaceae</taxon>
        <taxon>Pseudomonas</taxon>
    </lineage>
</organism>
<dbReference type="Pfam" id="PF19619">
    <property type="entry name" value="DUF6124"/>
    <property type="match status" value="1"/>
</dbReference>
<accession>A0ABY3QA89</accession>
<reference evidence="1 2" key="1">
    <citation type="journal article" date="2022" name="Int. J. Syst. Evol. Microbiol.">
        <title>Pseudomonas fitomaticsae sp. nov., isolated at Marimurtra Botanical Garden in Blanes, Catalonia, Spain.</title>
        <authorList>
            <person name="Atanasov K.E."/>
            <person name="Galbis D.M."/>
            <person name="Cornado D."/>
            <person name="Serpico A."/>
            <person name="Sanchez G."/>
            <person name="Bosch M."/>
            <person name="Ferrer A."/>
            <person name="Altabella T."/>
        </authorList>
    </citation>
    <scope>NUCLEOTIDE SEQUENCE [LARGE SCALE GENOMIC DNA]</scope>
    <source>
        <strain evidence="1 2">FIT81</strain>
    </source>
</reference>
<evidence type="ECO:0000313" key="2">
    <source>
        <dbReference type="Proteomes" id="UP001162907"/>
    </source>
</evidence>
<name>A0ABY3QA89_9PSED</name>
<evidence type="ECO:0008006" key="3">
    <source>
        <dbReference type="Google" id="ProtNLM"/>
    </source>
</evidence>
<sequence>MIKPTPNPPETDPTSPYETLDSKKFHEAADRALDHYLNPLLPRKPLLKPNTRYLIAPGIPNEELLADACETLTSAKTMASDFAGMIDAPQRHVLLGIGQLIMLAELVVNRVLDNLDVAAEPRV</sequence>